<dbReference type="Ensembl" id="ENSOART00020079634.1">
    <property type="protein sequence ID" value="ENSOARP00020057964.1"/>
    <property type="gene ID" value="ENSOARG00020012306.2"/>
</dbReference>
<gene>
    <name evidence="1" type="primary">ZFPM1</name>
</gene>
<reference evidence="1" key="3">
    <citation type="submission" date="2025-09" db="UniProtKB">
        <authorList>
            <consortium name="Ensembl"/>
        </authorList>
    </citation>
    <scope>IDENTIFICATION</scope>
</reference>
<evidence type="ECO:0000313" key="1">
    <source>
        <dbReference type="Ensembl" id="ENSOARP00020057964.1"/>
    </source>
</evidence>
<proteinExistence type="predicted"/>
<reference evidence="1" key="2">
    <citation type="submission" date="2025-08" db="UniProtKB">
        <authorList>
            <consortium name="Ensembl"/>
        </authorList>
    </citation>
    <scope>IDENTIFICATION</scope>
</reference>
<protein>
    <submittedName>
        <fullName evidence="1">Zinc finger protein, FOG family member 1</fullName>
    </submittedName>
</protein>
<sequence>MGSQAPPHIKVGTHNKASPSLVQPQSRAETTGRSLGISGNLRAAEAPIREILTSWQVHPHRPHSHKPKTQRQPTRLSVVSQQSLTSNTWSHQVRGVFDSDVLRPPQLLASTHPQRLGTRAPGCPPTCLPLHGHPAPGRPPCPIIPTDHTPSMGTHETPASPYGAHCWKAVQGPSWGTPSTCPHGILEIHRKGTQLHQRTPEKAQPRSQASLPRAGGPRGTALMLQRAMPALGGRWPHCCRGTPSGWARLSPAFSSPQKTSFPAKTVASGTVASGTCKPTSSTTVPAARVPAPLPWPPRMRNPRRPTPTSGSAPSPSAAKAAPAPAPWRSTCVAIVVSTPFQRHVLPPRLTVPVLGLHASHGCVWVVLFTTPCCLPRAPASWEAELRGLWPVRLPHQTCVPGERPFVCLICLSAFTTKANCERHLKVHTDTLTGVCHSCGFISTTRDILYSHLVTNHMVCQPGAKAEIYSPGTGHLTAKLPADSLAAFQQHTALHSPLASADLGLAPVPSPGVDRKALAEATNGEARTGPQNGGDGEPLAAPRSIKVEAAEEPEAEPGPLAPSRTPSPPSPGPARVKAELSSPTPGSSPGPSALFLPHLPAAPPASEILAKMSELVHSRLQAGAGVGAPAGLFAGAPKGATCFECDITFNNVNNFYVHKRLYCSGRRPPDDTPPARRPKAAPAPPRVPPAPPSAEAEAPRSSPGPGAREDEAGSAATPEAEADASGRGSEGSPSPGSGADEDDDPRRTLCEACNIRFSRHETYTVHKRYYCASRHDPPPRRPAPAGTPAPSAPPVRTRRRRKLYELHAAGPAPPLAGPAPPLAGPAPPSAPGPAPTPPGPAPTPPASPRPGSGSGGGSGPDAAEGPIDLSKKPRRQAPAATPGPAPGLATLADYHECTACRVSFHSLEAYLAHKKFSCPAAPRRLRAAPEDPPAVVCPYCPPNGVVRGDLIEHFRLAHGLLLGKPLVGPGAEARTPSPAAPRDGLNGQDLQEPPASSPRPGPPPAASPEAVPAPPSHSDKGVQTPSQGAPAPVPNGNHRYCRLCNIRFSSLSTFIAHKKYYCSSHAAEHVK</sequence>
<name>A0AC11EHN4_SHEEP</name>
<accession>A0AC11EHN4</accession>
<organism evidence="1">
    <name type="scientific">Ovis aries</name>
    <name type="common">Sheep</name>
    <dbReference type="NCBI Taxonomy" id="9940"/>
    <lineage>
        <taxon>Eukaryota</taxon>
        <taxon>Metazoa</taxon>
        <taxon>Chordata</taxon>
        <taxon>Craniata</taxon>
        <taxon>Vertebrata</taxon>
        <taxon>Euteleostomi</taxon>
        <taxon>Mammalia</taxon>
        <taxon>Eutheria</taxon>
        <taxon>Laurasiatheria</taxon>
        <taxon>Artiodactyla</taxon>
        <taxon>Ruminantia</taxon>
        <taxon>Pecora</taxon>
        <taxon>Bovidae</taxon>
        <taxon>Caprinae</taxon>
        <taxon>Ovis</taxon>
    </lineage>
</organism>
<reference evidence="1" key="1">
    <citation type="submission" date="2020-11" db="EMBL/GenBank/DDBJ databases">
        <authorList>
            <person name="Davenport K.M."/>
            <person name="Bickhart D.M."/>
            <person name="Smith T.P.L."/>
            <person name="Murdoch B.M."/>
            <person name="Rosen B.D."/>
        </authorList>
    </citation>
    <scope>NUCLEOTIDE SEQUENCE [LARGE SCALE GENOMIC DNA]</scope>
    <source>
        <strain evidence="1">OAR_USU_Benz2616</strain>
    </source>
</reference>